<proteinExistence type="predicted"/>
<feature type="domain" description="NACHT" evidence="1">
    <location>
        <begin position="268"/>
        <end position="450"/>
    </location>
</feature>
<reference evidence="2" key="1">
    <citation type="submission" date="2022-09" db="EMBL/GenBank/DDBJ databases">
        <title>Haloadaptaus new haloarchaeum isolated from saline soil.</title>
        <authorList>
            <person name="Duran-Viseras A."/>
            <person name="Sanchez-Porro C."/>
            <person name="Ventosa A."/>
        </authorList>
    </citation>
    <scope>NUCLEOTIDE SEQUENCE</scope>
    <source>
        <strain evidence="2">F3-133</strain>
    </source>
</reference>
<dbReference type="Pfam" id="PF05729">
    <property type="entry name" value="NACHT"/>
    <property type="match status" value="1"/>
</dbReference>
<comment type="caution">
    <text evidence="2">The sequence shown here is derived from an EMBL/GenBank/DDBJ whole genome shotgun (WGS) entry which is preliminary data.</text>
</comment>
<dbReference type="Proteomes" id="UP001149411">
    <property type="component" value="Unassembled WGS sequence"/>
</dbReference>
<protein>
    <submittedName>
        <fullName evidence="2">NACHT domain-containing protein</fullName>
    </submittedName>
</protein>
<sequence>MGKGLAPTARGYTFQDVIGGCAVLSVVFEEAEAVAIEDSFQSGDKFDDLILEQDSDQICFQVKNRPGQQLNLSDLENASSKFYVDNFVDSARDRFTAGEGSRFVILTSHLSEPGADVDLEDEREVSFFGDLRFPTKHLANGDGEVFSGTEIEYIMGVPGIDTADDNELAETIQDTDLVDLIEKNVAPIFDELEHPEISEPKTLVTDAIDLARWARNHSSITRLTREDIVRRLGYIPTPDISQEFPVQEGYIEPRWVQDLEDLHEDVSRLLIEGGPGSGKSTGIELLHREWSETMNKRALWFFLYVPDDAEHVERKRNDPAWFRHQLAAQLHSSFPEAFADGVAAPVWTGTQNLQEYIDSVANWAIREDQQPLFIIDGLDHALRSFGDTAHGDEIENTVLEELTQLDFPSPLTLIMVSRPLSTELHEDLRISEHITVPEWETNEITRYLQENDVSPTDDLVERVESVSGGLPVILSHLLRKATTSGSEVQEGLRLALDEASEVDGKLEQYYETVWKPLRPHERDAANLVALNPTGIDADIIDEIINLPWTRQELSVDEMPLSHILDKFDGRRLQVFHDSFRSFVLDQVSPDEIEEGHEQIFDHLVERCEKTPTRLDSLTYHAENGPGHAALKDLVSLDQVLQWWENGAHVDQVLQAINLAFDASLREGDYTTAFDCTILGGVTRDMLDIYADDTDRLAFYTARGNRDAAIRLVNAIREYNGGTEEALSAMRTVAQEWEGEVEREWMRQWENDYREAEQPSWDPEAYFELGAILLHPDEFWDIAQETRRADTGEHFPREVLATVRHHPDLIDYQVPPPDWLFKDSEVALEACGEIDQRLPDSWREELRENAPPPSDVSIAGLHTLFLCGGPQDEIVEIIDDQRLAEPKRSPTENESKFSDAYYIGAILASYDRSPDEVLSWLADISAEHPKVHQFIALVGAATTRGSSDETGRWVDATLEFLEQRFNDRSLADESIQNSEHWKYRASVEAAVKEFEDVIEKGSTDQVQRVHELANDTHGETENLLPSISWELVGTYPDDMLPQAFDEQFEKILKRPPDEEPPARALTDLAYNAAEAGYPDYADHYFDSAIERCFRYGYRKDVFLNDVWKGFRDVAGNDWDRHMGTAIQLINWARLLHELTDGKETLHYEGMFLTDLLDKDLIDIDAAFEGASNQLTLKKLRNWRLDNPSGITHGELRAYIDAQRAQVLTNEYTDKKIRFFGRTAKIAANHGWEDLVTKSLVLMNAGEYVDEGVSGDLAETVEELVENYDVKAPENLRKEEEDEPDIKETNEVEVPAEQEELHRLFSDCSEEDPLSEDDFRDLSTYELRTAGRLLQERRYWYEGMAAVPLAHVLADQEGAEEAVDFLVKIIAEHDLMSWYIGGPGFERLADALIDISQEDALEAVLRAWRRSSIIDEASYQSTFPQLIWIVKRTEGQIAAEELLSHTMQRLRRLFWPYEDRVQVWGKLSDT</sequence>
<dbReference type="EMBL" id="RKLV01000012">
    <property type="protein sequence ID" value="MCX2819829.1"/>
    <property type="molecule type" value="Genomic_DNA"/>
</dbReference>
<accession>A0A9Q4GH55</accession>
<dbReference type="Gene3D" id="3.40.50.300">
    <property type="entry name" value="P-loop containing nucleotide triphosphate hydrolases"/>
    <property type="match status" value="1"/>
</dbReference>
<dbReference type="SUPFAM" id="SSF52540">
    <property type="entry name" value="P-loop containing nucleoside triphosphate hydrolases"/>
    <property type="match status" value="1"/>
</dbReference>
<evidence type="ECO:0000313" key="3">
    <source>
        <dbReference type="Proteomes" id="UP001149411"/>
    </source>
</evidence>
<gene>
    <name evidence="2" type="ORF">EGH25_10755</name>
</gene>
<name>A0A9Q4GH55_9EURY</name>
<evidence type="ECO:0000259" key="1">
    <source>
        <dbReference type="Pfam" id="PF05729"/>
    </source>
</evidence>
<evidence type="ECO:0000313" key="2">
    <source>
        <dbReference type="EMBL" id="MCX2819829.1"/>
    </source>
</evidence>
<dbReference type="RefSeq" id="WP_266088454.1">
    <property type="nucleotide sequence ID" value="NZ_RKLV01000012.1"/>
</dbReference>
<organism evidence="2 3">
    <name type="scientific">Halorutilus salinus</name>
    <dbReference type="NCBI Taxonomy" id="2487751"/>
    <lineage>
        <taxon>Archaea</taxon>
        <taxon>Methanobacteriati</taxon>
        <taxon>Methanobacteriota</taxon>
        <taxon>Stenosarchaea group</taxon>
        <taxon>Halobacteria</taxon>
        <taxon>Halorutilales</taxon>
        <taxon>Halorutilaceae</taxon>
        <taxon>Halorutilus</taxon>
    </lineage>
</organism>
<dbReference type="InterPro" id="IPR027417">
    <property type="entry name" value="P-loop_NTPase"/>
</dbReference>
<dbReference type="InterPro" id="IPR007111">
    <property type="entry name" value="NACHT_NTPase"/>
</dbReference>
<keyword evidence="3" id="KW-1185">Reference proteome</keyword>